<keyword evidence="2 4" id="KW-0472">Membrane</keyword>
<dbReference type="Proteomes" id="UP000294604">
    <property type="component" value="Unassembled WGS sequence"/>
</dbReference>
<dbReference type="GO" id="GO:0016020">
    <property type="term" value="C:membrane"/>
    <property type="evidence" value="ECO:0007669"/>
    <property type="project" value="UniProtKB-SubCell"/>
</dbReference>
<keyword evidence="4" id="KW-1133">Transmembrane helix</keyword>
<name>A0A4R8SZD2_9MYCO</name>
<reference evidence="5 6" key="1">
    <citation type="journal article" date="2019" name="Sci. Rep.">
        <title>Extended insight into the Mycobacterium chelonae-abscessus complex through whole genome sequencing of Mycobacterium salmoniphilum outbreak and Mycobacterium salmoniphilum-like strains.</title>
        <authorList>
            <person name="Behra P.R.K."/>
            <person name="Das S."/>
            <person name="Pettersson B.M.F."/>
            <person name="Shirreff L."/>
            <person name="DuCote T."/>
            <person name="Jacobsson K.G."/>
            <person name="Ennis D.G."/>
            <person name="Kirsebom L.A."/>
        </authorList>
    </citation>
    <scope>NUCLEOTIDE SEQUENCE [LARGE SCALE GENOMIC DNA]</scope>
    <source>
        <strain evidence="5 6">CCUG 60884</strain>
    </source>
</reference>
<feature type="transmembrane region" description="Helical" evidence="4">
    <location>
        <begin position="84"/>
        <end position="106"/>
    </location>
</feature>
<evidence type="ECO:0008006" key="7">
    <source>
        <dbReference type="Google" id="ProtNLM"/>
    </source>
</evidence>
<gene>
    <name evidence="5" type="ORF">CCUG60884_01179</name>
</gene>
<dbReference type="PANTHER" id="PTHR37042">
    <property type="entry name" value="OUTER MEMBRANE PROTEIN RV1973"/>
    <property type="match status" value="1"/>
</dbReference>
<dbReference type="PANTHER" id="PTHR37042:SF4">
    <property type="entry name" value="OUTER MEMBRANE PROTEIN RV1973"/>
    <property type="match status" value="1"/>
</dbReference>
<comment type="subcellular location">
    <subcellularLocation>
        <location evidence="1">Membrane</location>
    </subcellularLocation>
</comment>
<comment type="caution">
    <text evidence="5">The sequence shown here is derived from an EMBL/GenBank/DDBJ whole genome shotgun (WGS) entry which is preliminary data.</text>
</comment>
<evidence type="ECO:0000256" key="2">
    <source>
        <dbReference type="ARBA" id="ARBA00023136"/>
    </source>
</evidence>
<feature type="region of interest" description="Disordered" evidence="3">
    <location>
        <begin position="1"/>
        <end position="79"/>
    </location>
</feature>
<accession>A0A4R8SZD2</accession>
<evidence type="ECO:0000313" key="5">
    <source>
        <dbReference type="EMBL" id="TEA08684.1"/>
    </source>
</evidence>
<keyword evidence="4" id="KW-0812">Transmembrane</keyword>
<evidence type="ECO:0000313" key="6">
    <source>
        <dbReference type="Proteomes" id="UP000294604"/>
    </source>
</evidence>
<evidence type="ECO:0000256" key="1">
    <source>
        <dbReference type="ARBA" id="ARBA00004370"/>
    </source>
</evidence>
<dbReference type="AlphaFoldDB" id="A0A4R8SZD2"/>
<organism evidence="5 6">
    <name type="scientific">Mycobacteroides salmoniphilum</name>
    <dbReference type="NCBI Taxonomy" id="404941"/>
    <lineage>
        <taxon>Bacteria</taxon>
        <taxon>Bacillati</taxon>
        <taxon>Actinomycetota</taxon>
        <taxon>Actinomycetes</taxon>
        <taxon>Mycobacteriales</taxon>
        <taxon>Mycobacteriaceae</taxon>
        <taxon>Mycobacteroides</taxon>
    </lineage>
</organism>
<protein>
    <recommendedName>
        <fullName evidence="7">Mammalian cell entry protein</fullName>
    </recommendedName>
</protein>
<dbReference type="EMBL" id="PECL01000006">
    <property type="protein sequence ID" value="TEA08684.1"/>
    <property type="molecule type" value="Genomic_DNA"/>
</dbReference>
<evidence type="ECO:0000256" key="3">
    <source>
        <dbReference type="SAM" id="MobiDB-lite"/>
    </source>
</evidence>
<evidence type="ECO:0000256" key="4">
    <source>
        <dbReference type="SAM" id="Phobius"/>
    </source>
</evidence>
<feature type="compositionally biased region" description="Polar residues" evidence="3">
    <location>
        <begin position="1"/>
        <end position="11"/>
    </location>
</feature>
<proteinExistence type="predicted"/>
<sequence length="249" mass="26394">MGGSDVGTQAGMTDKETTTPPSQPEAVRAGGSAPTTRRRAARPAGPTSEVGAETISVSLGRTEVRSKPEPSVADSRRPGNARGVAWAAAVLAVVLIGALGVALALMGRAQHRDDLMAARDQRFVDTAVQTVTNMMTYSQDSIDKNVDQFVNSTSGPLRGTFNPDNTANLKALYHQTGTSSEVVIKKASLESVDEISKKASILISARVTLTNADSGVNEPSKSYRMRMIVAEDQQGNMTAYDLRWPDGQS</sequence>
<dbReference type="STRING" id="404941.GCA_002013645_00110"/>